<dbReference type="InterPro" id="IPR017871">
    <property type="entry name" value="ABC_transporter-like_CS"/>
</dbReference>
<dbReference type="EMBL" id="WNHB01000010">
    <property type="protein sequence ID" value="MTT31937.1"/>
    <property type="molecule type" value="Genomic_DNA"/>
</dbReference>
<dbReference type="InterPro" id="IPR050153">
    <property type="entry name" value="Metal_Ion_Import_ABC"/>
</dbReference>
<dbReference type="RefSeq" id="WP_155218457.1">
    <property type="nucleotide sequence ID" value="NZ_WNHB01000010.1"/>
</dbReference>
<reference evidence="5 6" key="1">
    <citation type="submission" date="2019-11" db="EMBL/GenBank/DDBJ databases">
        <title>Terrilactibacillus tamarindus sp. nov. BCM23-1 isolated from bark of Tamarindus indica.</title>
        <authorList>
            <person name="Kingkaew E."/>
            <person name="Tanasupawat S."/>
        </authorList>
    </citation>
    <scope>NUCLEOTIDE SEQUENCE [LARGE SCALE GENOMIC DNA]</scope>
    <source>
        <strain evidence="5 6">BCM23-1</strain>
    </source>
</reference>
<keyword evidence="1" id="KW-0813">Transport</keyword>
<dbReference type="AlphaFoldDB" id="A0A6N8CRW0"/>
<dbReference type="SUPFAM" id="SSF52540">
    <property type="entry name" value="P-loop containing nucleoside triphosphate hydrolases"/>
    <property type="match status" value="1"/>
</dbReference>
<dbReference type="OrthoDB" id="9789994at2"/>
<evidence type="ECO:0000259" key="4">
    <source>
        <dbReference type="PROSITE" id="PS50893"/>
    </source>
</evidence>
<dbReference type="Proteomes" id="UP000440978">
    <property type="component" value="Unassembled WGS sequence"/>
</dbReference>
<dbReference type="Pfam" id="PF00005">
    <property type="entry name" value="ABC_tran"/>
    <property type="match status" value="1"/>
</dbReference>
<dbReference type="InterPro" id="IPR027417">
    <property type="entry name" value="P-loop_NTPase"/>
</dbReference>
<dbReference type="InterPro" id="IPR003439">
    <property type="entry name" value="ABC_transporter-like_ATP-bd"/>
</dbReference>
<keyword evidence="6" id="KW-1185">Reference proteome</keyword>
<evidence type="ECO:0000313" key="6">
    <source>
        <dbReference type="Proteomes" id="UP000440978"/>
    </source>
</evidence>
<keyword evidence="3 5" id="KW-0067">ATP-binding</keyword>
<evidence type="ECO:0000313" key="5">
    <source>
        <dbReference type="EMBL" id="MTT31937.1"/>
    </source>
</evidence>
<keyword evidence="2" id="KW-0547">Nucleotide-binding</keyword>
<dbReference type="PROSITE" id="PS50893">
    <property type="entry name" value="ABC_TRANSPORTER_2"/>
    <property type="match status" value="1"/>
</dbReference>
<evidence type="ECO:0000256" key="2">
    <source>
        <dbReference type="ARBA" id="ARBA00022741"/>
    </source>
</evidence>
<dbReference type="InterPro" id="IPR003593">
    <property type="entry name" value="AAA+_ATPase"/>
</dbReference>
<dbReference type="PANTHER" id="PTHR42734">
    <property type="entry name" value="METAL TRANSPORT SYSTEM ATP-BINDING PROTEIN TM_0124-RELATED"/>
    <property type="match status" value="1"/>
</dbReference>
<evidence type="ECO:0000256" key="3">
    <source>
        <dbReference type="ARBA" id="ARBA00022840"/>
    </source>
</evidence>
<name>A0A6N8CRW0_9BACI</name>
<sequence length="263" mass="29979">MIQAENVSYKRVNKDVLKNISWQVKEGEHWCLVGLNGAGKSTLLNMVNGYIWPTEGSMTVLNQTFGQVDLRNLRQSIGWVSSSLQQQLHDNEIVENIVLSGKFATIGLYDDIEDRDREKAYELMDELHCHHLAKRSYDTLSQGEKQRVIIARALMANPKLLILDEPCTGLDILARETLLSIIEELAEKQDAPTLIYVTHHVEEILPCFTHTLLLKNGTVFDSGRTEELMNAESLSAFYERPVHLDKQDERLYLRLAQSTKNSL</sequence>
<dbReference type="Gene3D" id="3.40.50.300">
    <property type="entry name" value="P-loop containing nucleotide triphosphate hydrolases"/>
    <property type="match status" value="1"/>
</dbReference>
<dbReference type="SMART" id="SM00382">
    <property type="entry name" value="AAA"/>
    <property type="match status" value="1"/>
</dbReference>
<gene>
    <name evidence="5" type="ORF">GMB86_07930</name>
</gene>
<dbReference type="GO" id="GO:0016887">
    <property type="term" value="F:ATP hydrolysis activity"/>
    <property type="evidence" value="ECO:0007669"/>
    <property type="project" value="InterPro"/>
</dbReference>
<protein>
    <submittedName>
        <fullName evidence="5">ATP-binding cassette domain-containing protein</fullName>
    </submittedName>
</protein>
<dbReference type="PROSITE" id="PS00211">
    <property type="entry name" value="ABC_TRANSPORTER_1"/>
    <property type="match status" value="1"/>
</dbReference>
<proteinExistence type="predicted"/>
<accession>A0A6N8CRW0</accession>
<comment type="caution">
    <text evidence="5">The sequence shown here is derived from an EMBL/GenBank/DDBJ whole genome shotgun (WGS) entry which is preliminary data.</text>
</comment>
<dbReference type="GO" id="GO:0005524">
    <property type="term" value="F:ATP binding"/>
    <property type="evidence" value="ECO:0007669"/>
    <property type="project" value="UniProtKB-KW"/>
</dbReference>
<organism evidence="5 6">
    <name type="scientific">Terrilactibacillus tamarindi</name>
    <dbReference type="NCBI Taxonomy" id="2599694"/>
    <lineage>
        <taxon>Bacteria</taxon>
        <taxon>Bacillati</taxon>
        <taxon>Bacillota</taxon>
        <taxon>Bacilli</taxon>
        <taxon>Bacillales</taxon>
        <taxon>Bacillaceae</taxon>
        <taxon>Terrilactibacillus</taxon>
    </lineage>
</organism>
<evidence type="ECO:0000256" key="1">
    <source>
        <dbReference type="ARBA" id="ARBA00022448"/>
    </source>
</evidence>
<feature type="domain" description="ABC transporter" evidence="4">
    <location>
        <begin position="2"/>
        <end position="241"/>
    </location>
</feature>